<dbReference type="InterPro" id="IPR016709">
    <property type="entry name" value="HadA-like"/>
</dbReference>
<reference evidence="2" key="1">
    <citation type="journal article" date="2021" name="Environ. Microbiol.">
        <title>Genomic characterization of three novel Desulfobacterota classes expand the metabolic and phylogenetic diversity of the phylum.</title>
        <authorList>
            <person name="Murphy C.L."/>
            <person name="Biggerstaff J."/>
            <person name="Eichhorn A."/>
            <person name="Ewing E."/>
            <person name="Shahan R."/>
            <person name="Soriano D."/>
            <person name="Stewart S."/>
            <person name="VanMol K."/>
            <person name="Walker R."/>
            <person name="Walters P."/>
            <person name="Elshahed M.S."/>
            <person name="Youssef N.H."/>
        </authorList>
    </citation>
    <scope>NUCLEOTIDE SEQUENCE</scope>
    <source>
        <strain evidence="2">Zod_Metabat.24</strain>
    </source>
</reference>
<reference evidence="2" key="2">
    <citation type="submission" date="2021-01" db="EMBL/GenBank/DDBJ databases">
        <authorList>
            <person name="Hahn C.R."/>
            <person name="Youssef N.H."/>
            <person name="Elshahed M."/>
        </authorList>
    </citation>
    <scope>NUCLEOTIDE SEQUENCE</scope>
    <source>
        <strain evidence="2">Zod_Metabat.24</strain>
    </source>
</reference>
<dbReference type="Pfam" id="PF13452">
    <property type="entry name" value="FAS1_DH_region"/>
    <property type="match status" value="1"/>
</dbReference>
<evidence type="ECO:0000313" key="2">
    <source>
        <dbReference type="EMBL" id="MBN1571577.1"/>
    </source>
</evidence>
<dbReference type="InterPro" id="IPR029069">
    <property type="entry name" value="HotDog_dom_sf"/>
</dbReference>
<gene>
    <name evidence="2" type="ORF">JW984_00090</name>
</gene>
<comment type="caution">
    <text evidence="2">The sequence shown here is derived from an EMBL/GenBank/DDBJ whole genome shotgun (WGS) entry which is preliminary data.</text>
</comment>
<dbReference type="Gene3D" id="3.10.129.10">
    <property type="entry name" value="Hotdog Thioesterase"/>
    <property type="match status" value="1"/>
</dbReference>
<accession>A0A9D8PMZ4</accession>
<dbReference type="AlphaFoldDB" id="A0A9D8PMZ4"/>
<organism evidence="2 3">
    <name type="scientific">Candidatus Zymogenus saltonus</name>
    <dbReference type="NCBI Taxonomy" id="2844893"/>
    <lineage>
        <taxon>Bacteria</taxon>
        <taxon>Deltaproteobacteria</taxon>
        <taxon>Candidatus Zymogenia</taxon>
        <taxon>Candidatus Zymogeniales</taxon>
        <taxon>Candidatus Zymogenaceae</taxon>
        <taxon>Candidatus Zymogenus</taxon>
    </lineage>
</organism>
<dbReference type="InterPro" id="IPR039569">
    <property type="entry name" value="FAS1-like_DH_region"/>
</dbReference>
<dbReference type="Proteomes" id="UP000809273">
    <property type="component" value="Unassembled WGS sequence"/>
</dbReference>
<proteinExistence type="predicted"/>
<feature type="domain" description="FAS1-like dehydratase" evidence="1">
    <location>
        <begin position="6"/>
        <end position="148"/>
    </location>
</feature>
<evidence type="ECO:0000313" key="3">
    <source>
        <dbReference type="Proteomes" id="UP000809273"/>
    </source>
</evidence>
<evidence type="ECO:0000259" key="1">
    <source>
        <dbReference type="Pfam" id="PF13452"/>
    </source>
</evidence>
<dbReference type="SUPFAM" id="SSF54637">
    <property type="entry name" value="Thioesterase/thiol ester dehydrase-isomerase"/>
    <property type="match status" value="1"/>
</dbReference>
<sequence>MADKSKVGMEFPEFTFEVEKGKIAEFAMAISQKEGKDQVDQVYADKDAAKKEGYNDIIAPPTFQTCFVLWAGGGLMPMITALGINLGRLLHGEEEYEYFNPIHPGDVISCKSKVTDMYEKEKKNKPGKFMEFTVLETEMKNQKGELVIKGRSTLVER</sequence>
<dbReference type="CDD" id="cd03441">
    <property type="entry name" value="R_hydratase_like"/>
    <property type="match status" value="1"/>
</dbReference>
<dbReference type="EMBL" id="JAFGIX010000001">
    <property type="protein sequence ID" value="MBN1571577.1"/>
    <property type="molecule type" value="Genomic_DNA"/>
</dbReference>
<protein>
    <submittedName>
        <fullName evidence="2">MaoC family dehydratase N-terminal domain-containing protein</fullName>
    </submittedName>
</protein>
<name>A0A9D8PMZ4_9DELT</name>
<dbReference type="PIRSF" id="PIRSF018072">
    <property type="entry name" value="UCP018072"/>
    <property type="match status" value="1"/>
</dbReference>